<organism evidence="2 4">
    <name type="scientific">Acetivibrio saccincola</name>
    <dbReference type="NCBI Taxonomy" id="1677857"/>
    <lineage>
        <taxon>Bacteria</taxon>
        <taxon>Bacillati</taxon>
        <taxon>Bacillota</taxon>
        <taxon>Clostridia</taxon>
        <taxon>Eubacteriales</taxon>
        <taxon>Oscillospiraceae</taxon>
        <taxon>Acetivibrio</taxon>
    </lineage>
</organism>
<dbReference type="Proteomes" id="UP000233534">
    <property type="component" value="Chromosome"/>
</dbReference>
<dbReference type="RefSeq" id="WP_101303322.1">
    <property type="nucleotide sequence ID" value="NZ_CP025197.1"/>
</dbReference>
<gene>
    <name evidence="3" type="ORF">B9R14_05115</name>
    <name evidence="2" type="ORF">HVS_14220</name>
</gene>
<dbReference type="EMBL" id="NEMB01000003">
    <property type="protein sequence ID" value="PQQ66193.1"/>
    <property type="molecule type" value="Genomic_DNA"/>
</dbReference>
<proteinExistence type="predicted"/>
<accession>A0A2K9EHL4</accession>
<sequence>MRNLNFIKKTWFLVVFLILGVFAVHIIQTAYAEPEENEKTSNETILVTQDYVDEKIKQLADANELKVKELEELVEKMKKQMEDMEKELVEVEKYGKFIPLELEEGQTLIVGESGEIILRGGKAKAIAGEAGGLSDVTAGSGVDITTGQDVPLNHLLLISRDDGRGLKVVSSKAWVLVKGPYTIEE</sequence>
<evidence type="ECO:0000313" key="5">
    <source>
        <dbReference type="Proteomes" id="UP000239720"/>
    </source>
</evidence>
<protein>
    <submittedName>
        <fullName evidence="2">Uncharacterized protein</fullName>
    </submittedName>
</protein>
<dbReference type="KEGG" id="hsc:HVS_14220"/>
<evidence type="ECO:0000313" key="3">
    <source>
        <dbReference type="EMBL" id="PQQ66193.1"/>
    </source>
</evidence>
<dbReference type="OrthoDB" id="2381664at2"/>
<evidence type="ECO:0000256" key="1">
    <source>
        <dbReference type="SAM" id="Coils"/>
    </source>
</evidence>
<evidence type="ECO:0000313" key="2">
    <source>
        <dbReference type="EMBL" id="AUG58705.1"/>
    </source>
</evidence>
<dbReference type="EMBL" id="CP025197">
    <property type="protein sequence ID" value="AUG58705.1"/>
    <property type="molecule type" value="Genomic_DNA"/>
</dbReference>
<dbReference type="Proteomes" id="UP000239720">
    <property type="component" value="Unassembled WGS sequence"/>
</dbReference>
<reference evidence="2 4" key="1">
    <citation type="submission" date="2017-12" db="EMBL/GenBank/DDBJ databases">
        <title>Complete genome sequence of Herbivorax saccincola GGR1, a novel Cellulosome-producing hydrolytic bacterium in a thermophilic biogas plant, established by Illumina and Nanopore MinION sequencing.</title>
        <authorList>
            <person name="Pechtl A."/>
            <person name="Ruckert C."/>
            <person name="Koeck D.E."/>
            <person name="Maus I."/>
            <person name="Winkler A."/>
            <person name="Kalinowski J."/>
            <person name="Puhler A."/>
            <person name="Schwarz W.W."/>
            <person name="Zverlov V.V."/>
            <person name="Schluter A."/>
            <person name="Liebl W."/>
        </authorList>
    </citation>
    <scope>NUCLEOTIDE SEQUENCE [LARGE SCALE GENOMIC DNA]</scope>
    <source>
        <strain evidence="2">GGR1</strain>
        <strain evidence="4">SR1</strain>
    </source>
</reference>
<reference evidence="3 5" key="2">
    <citation type="journal article" date="2018" name="Syst. Appl. Microbiol.">
        <title>Characterization and high-quality draft genome sequence of Herbivorax saccincola A7, an anaerobic, alkaliphilic, thermophilic, cellulolytic, and xylanolytic bacterium.</title>
        <authorList>
            <person name="Aikawa S."/>
            <person name="Baramee S."/>
            <person name="Sermsathanaswadi J."/>
            <person name="Thianheng P."/>
            <person name="Tachaapaikoon C."/>
            <person name="Shikata A."/>
            <person name="Waeonukul R."/>
            <person name="Pason P."/>
            <person name="Ratanakhanokchai K."/>
            <person name="Kosugi A."/>
        </authorList>
    </citation>
    <scope>NUCLEOTIDE SEQUENCE [LARGE SCALE GENOMIC DNA]</scope>
    <source>
        <strain evidence="3 5">A7</strain>
    </source>
</reference>
<name>A0A2K9EHL4_9FIRM</name>
<keyword evidence="4" id="KW-1185">Reference proteome</keyword>
<dbReference type="AlphaFoldDB" id="A0A2K9EHL4"/>
<evidence type="ECO:0000313" key="4">
    <source>
        <dbReference type="Proteomes" id="UP000233534"/>
    </source>
</evidence>
<keyword evidence="1" id="KW-0175">Coiled coil</keyword>
<feature type="coiled-coil region" evidence="1">
    <location>
        <begin position="56"/>
        <end position="94"/>
    </location>
</feature>